<evidence type="ECO:0000313" key="3">
    <source>
        <dbReference type="Proteomes" id="UP000231279"/>
    </source>
</evidence>
<gene>
    <name evidence="2" type="ORF">CDL12_18349</name>
</gene>
<feature type="region of interest" description="Disordered" evidence="1">
    <location>
        <begin position="1"/>
        <end position="32"/>
    </location>
</feature>
<comment type="caution">
    <text evidence="2">The sequence shown here is derived from an EMBL/GenBank/DDBJ whole genome shotgun (WGS) entry which is preliminary data.</text>
</comment>
<evidence type="ECO:0000313" key="2">
    <source>
        <dbReference type="EMBL" id="PIN09079.1"/>
    </source>
</evidence>
<dbReference type="EMBL" id="NKXS01003615">
    <property type="protein sequence ID" value="PIN09079.1"/>
    <property type="molecule type" value="Genomic_DNA"/>
</dbReference>
<reference evidence="3" key="1">
    <citation type="journal article" date="2018" name="Gigascience">
        <title>Genome assembly of the Pink Ipe (Handroanthus impetiginosus, Bignoniaceae), a highly valued, ecologically keystone Neotropical timber forest tree.</title>
        <authorList>
            <person name="Silva-Junior O.B."/>
            <person name="Grattapaglia D."/>
            <person name="Novaes E."/>
            <person name="Collevatti R.G."/>
        </authorList>
    </citation>
    <scope>NUCLEOTIDE SEQUENCE [LARGE SCALE GENOMIC DNA]</scope>
    <source>
        <strain evidence="3">cv. UFG-1</strain>
    </source>
</reference>
<dbReference type="Proteomes" id="UP000231279">
    <property type="component" value="Unassembled WGS sequence"/>
</dbReference>
<name>A0A2G9GUV8_9LAMI</name>
<evidence type="ECO:0000256" key="1">
    <source>
        <dbReference type="SAM" id="MobiDB-lite"/>
    </source>
</evidence>
<sequence length="55" mass="6687">MTKKSSSKKLAKPSMEDLRWKRRNPPPSPKGWEVRLTILLPERRERNPKRRESRF</sequence>
<dbReference type="AlphaFoldDB" id="A0A2G9GUV8"/>
<organism evidence="2 3">
    <name type="scientific">Handroanthus impetiginosus</name>
    <dbReference type="NCBI Taxonomy" id="429701"/>
    <lineage>
        <taxon>Eukaryota</taxon>
        <taxon>Viridiplantae</taxon>
        <taxon>Streptophyta</taxon>
        <taxon>Embryophyta</taxon>
        <taxon>Tracheophyta</taxon>
        <taxon>Spermatophyta</taxon>
        <taxon>Magnoliopsida</taxon>
        <taxon>eudicotyledons</taxon>
        <taxon>Gunneridae</taxon>
        <taxon>Pentapetalae</taxon>
        <taxon>asterids</taxon>
        <taxon>lamiids</taxon>
        <taxon>Lamiales</taxon>
        <taxon>Bignoniaceae</taxon>
        <taxon>Crescentiina</taxon>
        <taxon>Tabebuia alliance</taxon>
        <taxon>Handroanthus</taxon>
    </lineage>
</organism>
<feature type="compositionally biased region" description="Basic residues" evidence="1">
    <location>
        <begin position="1"/>
        <end position="11"/>
    </location>
</feature>
<protein>
    <submittedName>
        <fullName evidence="2">Uncharacterized protein</fullName>
    </submittedName>
</protein>
<proteinExistence type="predicted"/>
<accession>A0A2G9GUV8</accession>
<keyword evidence="3" id="KW-1185">Reference proteome</keyword>